<sequence length="399" mass="44644">MKRNLWIFSPLAKPSFYLESEGKQWYFRWGNFDWILLIAAIFLMVLGSMTILSTVLSPDVKIAESQLFISHLFNIAISLGFFLIFLRLDYRIFKHFSVLMYLSAILLLIFVLVLGHTTRGSMRWIDLGFFRFQPSEMAKILLTCSLASYFSSLKEKINDFRYILLSLVLTLIPTILVIAEPDLGTGMVLIAIWIGMLILSGARLRYLALFFLGGLLTLPLVWFFILVPYQKDRILAFLNPKTDPLGSGYAVIQSIIAVGSGKLLGRGWGRGTQSHLQFLPERSTDFIFASLAEELGFLGISILLLSYGFFLIRILKIVKNAADSFGSFIGIGFFMMFIFQIVVNIGMNLGIMPITGIPLPLVSYGGTSLATCFIALGILESIALHQSTSSGMKIDSEEI</sequence>
<keyword evidence="6 11" id="KW-0133">Cell shape</keyword>
<keyword evidence="4 11" id="KW-0808">Transferase</keyword>
<evidence type="ECO:0000313" key="12">
    <source>
        <dbReference type="EMBL" id="PIU68726.1"/>
    </source>
</evidence>
<feature type="transmembrane region" description="Helical" evidence="11">
    <location>
        <begin position="327"/>
        <end position="349"/>
    </location>
</feature>
<dbReference type="HAMAP" id="MF_02079">
    <property type="entry name" value="PGT_RodA"/>
    <property type="match status" value="1"/>
</dbReference>
<keyword evidence="10 11" id="KW-0961">Cell wall biogenesis/degradation</keyword>
<comment type="catalytic activity">
    <reaction evidence="11">
        <text>[GlcNAc-(1-&gt;4)-Mur2Ac(oyl-L-Ala-gamma-D-Glu-L-Lys-D-Ala-D-Ala)](n)-di-trans,octa-cis-undecaprenyl diphosphate + beta-D-GlcNAc-(1-&gt;4)-Mur2Ac(oyl-L-Ala-gamma-D-Glu-L-Lys-D-Ala-D-Ala)-di-trans,octa-cis-undecaprenyl diphosphate = [GlcNAc-(1-&gt;4)-Mur2Ac(oyl-L-Ala-gamma-D-Glu-L-Lys-D-Ala-D-Ala)](n+1)-di-trans,octa-cis-undecaprenyl diphosphate + di-trans,octa-cis-undecaprenyl diphosphate + H(+)</text>
        <dbReference type="Rhea" id="RHEA:23708"/>
        <dbReference type="Rhea" id="RHEA-COMP:9602"/>
        <dbReference type="Rhea" id="RHEA-COMP:9603"/>
        <dbReference type="ChEBI" id="CHEBI:15378"/>
        <dbReference type="ChEBI" id="CHEBI:58405"/>
        <dbReference type="ChEBI" id="CHEBI:60033"/>
        <dbReference type="ChEBI" id="CHEBI:78435"/>
        <dbReference type="EC" id="2.4.99.28"/>
    </reaction>
</comment>
<dbReference type="GO" id="GO:0032153">
    <property type="term" value="C:cell division site"/>
    <property type="evidence" value="ECO:0007669"/>
    <property type="project" value="TreeGrafter"/>
</dbReference>
<comment type="similarity">
    <text evidence="11">Belongs to the SEDS family. MrdB/RodA subfamily.</text>
</comment>
<dbReference type="GO" id="GO:0009252">
    <property type="term" value="P:peptidoglycan biosynthetic process"/>
    <property type="evidence" value="ECO:0007669"/>
    <property type="project" value="UniProtKB-UniRule"/>
</dbReference>
<dbReference type="GO" id="GO:0071555">
    <property type="term" value="P:cell wall organization"/>
    <property type="evidence" value="ECO:0007669"/>
    <property type="project" value="UniProtKB-KW"/>
</dbReference>
<dbReference type="Proteomes" id="UP000229916">
    <property type="component" value="Unassembled WGS sequence"/>
</dbReference>
<dbReference type="PANTHER" id="PTHR30474">
    <property type="entry name" value="CELL CYCLE PROTEIN"/>
    <property type="match status" value="1"/>
</dbReference>
<gene>
    <name evidence="11" type="primary">rodA</name>
    <name evidence="12" type="ORF">COS81_02860</name>
</gene>
<feature type="transmembrane region" description="Helical" evidence="11">
    <location>
        <begin position="209"/>
        <end position="229"/>
    </location>
</feature>
<feature type="transmembrane region" description="Helical" evidence="11">
    <location>
        <begin position="34"/>
        <end position="56"/>
    </location>
</feature>
<dbReference type="GO" id="GO:0051301">
    <property type="term" value="P:cell division"/>
    <property type="evidence" value="ECO:0007669"/>
    <property type="project" value="InterPro"/>
</dbReference>
<evidence type="ECO:0000256" key="4">
    <source>
        <dbReference type="ARBA" id="ARBA00022679"/>
    </source>
</evidence>
<name>A0A2M7AMV1_UNCKA</name>
<proteinExistence type="inferred from homology"/>
<keyword evidence="9 11" id="KW-0472">Membrane</keyword>
<evidence type="ECO:0000256" key="1">
    <source>
        <dbReference type="ARBA" id="ARBA00004141"/>
    </source>
</evidence>
<feature type="transmembrane region" description="Helical" evidence="11">
    <location>
        <begin position="295"/>
        <end position="315"/>
    </location>
</feature>
<keyword evidence="2 11" id="KW-1003">Cell membrane</keyword>
<feature type="transmembrane region" description="Helical" evidence="11">
    <location>
        <begin position="160"/>
        <end position="179"/>
    </location>
</feature>
<dbReference type="AlphaFoldDB" id="A0A2M7AMV1"/>
<dbReference type="InterPro" id="IPR001182">
    <property type="entry name" value="FtsW/RodA"/>
</dbReference>
<feature type="transmembrane region" description="Helical" evidence="11">
    <location>
        <begin position="68"/>
        <end position="86"/>
    </location>
</feature>
<organism evidence="12 13">
    <name type="scientific">candidate division WWE3 bacterium CG06_land_8_20_14_3_00_42_16</name>
    <dbReference type="NCBI Taxonomy" id="1975083"/>
    <lineage>
        <taxon>Bacteria</taxon>
        <taxon>Katanobacteria</taxon>
    </lineage>
</organism>
<keyword evidence="3 11" id="KW-0328">Glycosyltransferase</keyword>
<dbReference type="EC" id="2.4.99.28" evidence="11"/>
<dbReference type="PANTHER" id="PTHR30474:SF1">
    <property type="entry name" value="PEPTIDOGLYCAN GLYCOSYLTRANSFERASE MRDB"/>
    <property type="match status" value="1"/>
</dbReference>
<evidence type="ECO:0000256" key="2">
    <source>
        <dbReference type="ARBA" id="ARBA00022475"/>
    </source>
</evidence>
<dbReference type="GO" id="GO:0008955">
    <property type="term" value="F:peptidoglycan glycosyltransferase activity"/>
    <property type="evidence" value="ECO:0007669"/>
    <property type="project" value="UniProtKB-UniRule"/>
</dbReference>
<comment type="function">
    <text evidence="11">Peptidoglycan polymerase that is essential for cell wall elongation.</text>
</comment>
<evidence type="ECO:0000256" key="3">
    <source>
        <dbReference type="ARBA" id="ARBA00022676"/>
    </source>
</evidence>
<dbReference type="GO" id="GO:0005886">
    <property type="term" value="C:plasma membrane"/>
    <property type="evidence" value="ECO:0007669"/>
    <property type="project" value="UniProtKB-SubCell"/>
</dbReference>
<reference evidence="13" key="1">
    <citation type="submission" date="2017-09" db="EMBL/GenBank/DDBJ databases">
        <title>Depth-based differentiation of microbial function through sediment-hosted aquifers and enrichment of novel symbionts in the deep terrestrial subsurface.</title>
        <authorList>
            <person name="Probst A.J."/>
            <person name="Ladd B."/>
            <person name="Jarett J.K."/>
            <person name="Geller-Mcgrath D.E."/>
            <person name="Sieber C.M.K."/>
            <person name="Emerson J.B."/>
            <person name="Anantharaman K."/>
            <person name="Thomas B.C."/>
            <person name="Malmstrom R."/>
            <person name="Stieglmeier M."/>
            <person name="Klingl A."/>
            <person name="Woyke T."/>
            <person name="Ryan C.M."/>
            <person name="Banfield J.F."/>
        </authorList>
    </citation>
    <scope>NUCLEOTIDE SEQUENCE [LARGE SCALE GENOMIC DNA]</scope>
</reference>
<dbReference type="InterPro" id="IPR011923">
    <property type="entry name" value="RodA/MrdB"/>
</dbReference>
<evidence type="ECO:0000313" key="13">
    <source>
        <dbReference type="Proteomes" id="UP000229916"/>
    </source>
</evidence>
<evidence type="ECO:0000256" key="8">
    <source>
        <dbReference type="ARBA" id="ARBA00022989"/>
    </source>
</evidence>
<evidence type="ECO:0000256" key="9">
    <source>
        <dbReference type="ARBA" id="ARBA00023136"/>
    </source>
</evidence>
<feature type="transmembrane region" description="Helical" evidence="11">
    <location>
        <begin position="185"/>
        <end position="202"/>
    </location>
</feature>
<evidence type="ECO:0000256" key="11">
    <source>
        <dbReference type="HAMAP-Rule" id="MF_02079"/>
    </source>
</evidence>
<dbReference type="Pfam" id="PF01098">
    <property type="entry name" value="FTSW_RODA_SPOVE"/>
    <property type="match status" value="1"/>
</dbReference>
<dbReference type="GO" id="GO:0008360">
    <property type="term" value="P:regulation of cell shape"/>
    <property type="evidence" value="ECO:0007669"/>
    <property type="project" value="UniProtKB-KW"/>
</dbReference>
<keyword evidence="7 11" id="KW-0573">Peptidoglycan synthesis</keyword>
<comment type="pathway">
    <text evidence="11">Cell wall biogenesis; peptidoglycan biosynthesis.</text>
</comment>
<evidence type="ECO:0000256" key="5">
    <source>
        <dbReference type="ARBA" id="ARBA00022692"/>
    </source>
</evidence>
<dbReference type="UniPathway" id="UPA00219"/>
<keyword evidence="8 11" id="KW-1133">Transmembrane helix</keyword>
<dbReference type="GO" id="GO:0015648">
    <property type="term" value="F:lipid-linked peptidoglycan transporter activity"/>
    <property type="evidence" value="ECO:0007669"/>
    <property type="project" value="TreeGrafter"/>
</dbReference>
<keyword evidence="5 11" id="KW-0812">Transmembrane</keyword>
<comment type="caution">
    <text evidence="12">The sequence shown here is derived from an EMBL/GenBank/DDBJ whole genome shotgun (WGS) entry which is preliminary data.</text>
</comment>
<dbReference type="NCBIfam" id="TIGR02210">
    <property type="entry name" value="rodA_shape"/>
    <property type="match status" value="1"/>
</dbReference>
<dbReference type="EMBL" id="PEWD01000060">
    <property type="protein sequence ID" value="PIU68726.1"/>
    <property type="molecule type" value="Genomic_DNA"/>
</dbReference>
<evidence type="ECO:0000256" key="7">
    <source>
        <dbReference type="ARBA" id="ARBA00022984"/>
    </source>
</evidence>
<protein>
    <recommendedName>
        <fullName evidence="11">Peptidoglycan glycosyltransferase RodA</fullName>
        <shortName evidence="11">PGT</shortName>
        <ecNumber evidence="11">2.4.99.28</ecNumber>
    </recommendedName>
    <alternativeName>
        <fullName evidence="11">Cell elongation protein RodA</fullName>
    </alternativeName>
    <alternativeName>
        <fullName evidence="11">Cell wall polymerase</fullName>
    </alternativeName>
    <alternativeName>
        <fullName evidence="11">Peptidoglycan polymerase</fullName>
        <shortName evidence="11">PG polymerase</shortName>
    </alternativeName>
</protein>
<evidence type="ECO:0000256" key="6">
    <source>
        <dbReference type="ARBA" id="ARBA00022960"/>
    </source>
</evidence>
<dbReference type="InterPro" id="IPR018365">
    <property type="entry name" value="Cell_cycle_FtsW-rel_CS"/>
</dbReference>
<dbReference type="PROSITE" id="PS00428">
    <property type="entry name" value="FTSW_RODA_SPOVE"/>
    <property type="match status" value="1"/>
</dbReference>
<feature type="transmembrane region" description="Helical" evidence="11">
    <location>
        <begin position="98"/>
        <end position="117"/>
    </location>
</feature>
<comment type="subcellular location">
    <subcellularLocation>
        <location evidence="11">Cell membrane</location>
        <topology evidence="11">Multi-pass membrane protein</topology>
    </subcellularLocation>
    <subcellularLocation>
        <location evidence="1">Membrane</location>
        <topology evidence="1">Multi-pass membrane protein</topology>
    </subcellularLocation>
</comment>
<feature type="transmembrane region" description="Helical" evidence="11">
    <location>
        <begin position="361"/>
        <end position="384"/>
    </location>
</feature>
<feature type="transmembrane region" description="Helical" evidence="11">
    <location>
        <begin position="137"/>
        <end position="153"/>
    </location>
</feature>
<evidence type="ECO:0000256" key="10">
    <source>
        <dbReference type="ARBA" id="ARBA00023316"/>
    </source>
</evidence>
<accession>A0A2M7AMV1</accession>